<dbReference type="InterPro" id="IPR007759">
    <property type="entry name" value="Asxl_HARE-HTH"/>
</dbReference>
<evidence type="ECO:0000256" key="1">
    <source>
        <dbReference type="ARBA" id="ARBA00023163"/>
    </source>
</evidence>
<protein>
    <submittedName>
        <fullName evidence="3">HTH domain-containing protein</fullName>
    </submittedName>
</protein>
<evidence type="ECO:0000259" key="2">
    <source>
        <dbReference type="PROSITE" id="PS51913"/>
    </source>
</evidence>
<dbReference type="GO" id="GO:0006355">
    <property type="term" value="P:regulation of DNA-templated transcription"/>
    <property type="evidence" value="ECO:0007669"/>
    <property type="project" value="InterPro"/>
</dbReference>
<evidence type="ECO:0000313" key="3">
    <source>
        <dbReference type="EMBL" id="XBS55812.1"/>
    </source>
</evidence>
<dbReference type="AlphaFoldDB" id="A0AAU7PUX5"/>
<dbReference type="EMBL" id="CP157940">
    <property type="protein sequence ID" value="XBS55812.1"/>
    <property type="molecule type" value="Genomic_DNA"/>
</dbReference>
<accession>A0AAU7PUX5</accession>
<proteinExistence type="predicted"/>
<feature type="domain" description="HTH HARE-type" evidence="2">
    <location>
        <begin position="3"/>
        <end position="80"/>
    </location>
</feature>
<reference evidence="3" key="1">
    <citation type="submission" date="2024-06" db="EMBL/GenBank/DDBJ databases">
        <title>Lacrimispora cavernae sp. nov., a novel anaerobe isolated from bat guano pile inside a cave.</title>
        <authorList>
            <person name="Miller S.L."/>
            <person name="Lu N."/>
            <person name="King J."/>
            <person name="Sankaranarayanan K."/>
            <person name="Lawson P.A."/>
        </authorList>
    </citation>
    <scope>NUCLEOTIDE SEQUENCE</scope>
    <source>
        <strain evidence="3">BS-2</strain>
    </source>
</reference>
<dbReference type="RefSeq" id="WP_349948460.1">
    <property type="nucleotide sequence ID" value="NZ_CP157940.1"/>
</dbReference>
<organism evidence="3">
    <name type="scientific">Lacrimispora sp. BS-2</name>
    <dbReference type="NCBI Taxonomy" id="3151850"/>
    <lineage>
        <taxon>Bacteria</taxon>
        <taxon>Bacillati</taxon>
        <taxon>Bacillota</taxon>
        <taxon>Clostridia</taxon>
        <taxon>Lachnospirales</taxon>
        <taxon>Lachnospiraceae</taxon>
        <taxon>Lacrimispora</taxon>
    </lineage>
</organism>
<dbReference type="PROSITE" id="PS51913">
    <property type="entry name" value="HTH_HARE"/>
    <property type="match status" value="1"/>
</dbReference>
<sequence>MGYSFLDLAKDVLEHENIPLSVEEMWEAAGRYGLLEKLSSSGKTPIRTLSARIYVDIKNNQDTIFEQVSKRPAKFFLKGQTAGLQEYEDRQERTAKRLKFAERDLHILLSSFVNSDEHFKCSTKTIYHEVSKREKSGKNKWLHPDLVGVHFPFESYTPNTLKLFDILKVNPYKLYSFEMKINVNLANLREYYFQAVSNSSWAHEGYLVALHITENPELMDEMRRLNNAFGIGVIRLDAEHFMQSEILFSAKEKESLDWDTINRLVDSNPDFKKFLDDLMEDIKVGKIKSKYDETYTEEEQMCQYALKCGILS</sequence>
<dbReference type="Pfam" id="PF05066">
    <property type="entry name" value="HARE-HTH"/>
    <property type="match status" value="1"/>
</dbReference>
<keyword evidence="1" id="KW-0804">Transcription</keyword>
<name>A0AAU7PUX5_9FIRM</name>
<gene>
    <name evidence="3" type="ORF">ABFV83_08505</name>
</gene>